<evidence type="ECO:0000313" key="2">
    <source>
        <dbReference type="Proteomes" id="UP000315423"/>
    </source>
</evidence>
<evidence type="ECO:0000313" key="1">
    <source>
        <dbReference type="EMBL" id="TKY91459.1"/>
    </source>
</evidence>
<reference evidence="1" key="1">
    <citation type="submission" date="2018-09" db="EMBL/GenBank/DDBJ databases">
        <title>A genomic encyclopedia of anaerobic methanotrophic archaea.</title>
        <authorList>
            <person name="Skennerton C.T."/>
            <person name="Chadwick G.L."/>
            <person name="Laso-Perez R."/>
            <person name="Leu A.O."/>
            <person name="Speth D.R."/>
            <person name="Yu H."/>
            <person name="Morgan-Lang C."/>
            <person name="Hatzenpichler R."/>
            <person name="Goudeau D."/>
            <person name="Malmstrom R."/>
            <person name="Woyke T."/>
            <person name="Hallam S."/>
            <person name="Tyson G.W."/>
            <person name="Wegener G."/>
            <person name="Boetius A."/>
            <person name="Orphan V.J."/>
        </authorList>
    </citation>
    <scope>NUCLEOTIDE SEQUENCE</scope>
    <source>
        <strain evidence="1">CONS3730D10UFb2</strain>
    </source>
</reference>
<organism evidence="1 2">
    <name type="scientific">Candidatus Methanomarinus sp</name>
    <dbReference type="NCBI Taxonomy" id="3386244"/>
    <lineage>
        <taxon>Archaea</taxon>
        <taxon>Methanobacteriati</taxon>
        <taxon>Methanobacteriota</taxon>
        <taxon>Stenosarchaea group</taxon>
        <taxon>Methanomicrobia</taxon>
        <taxon>Methanosarcinales</taxon>
        <taxon>ANME-2 cluster</taxon>
        <taxon>Candidatus Methanocomedenaceae</taxon>
        <taxon>Candidatus Methanomarinus</taxon>
    </lineage>
</organism>
<dbReference type="Proteomes" id="UP000315423">
    <property type="component" value="Unassembled WGS sequence"/>
</dbReference>
<gene>
    <name evidence="1" type="ORF">C5S46_05715</name>
</gene>
<comment type="caution">
    <text evidence="1">The sequence shown here is derived from an EMBL/GenBank/DDBJ whole genome shotgun (WGS) entry which is preliminary data.</text>
</comment>
<proteinExistence type="predicted"/>
<name>A0AC61S9X9_9EURY</name>
<dbReference type="EMBL" id="QYBA01000192">
    <property type="protein sequence ID" value="TKY91459.1"/>
    <property type="molecule type" value="Genomic_DNA"/>
</dbReference>
<sequence length="167" mass="18186">MWHVILNKFNKHPAQEKVVRLLVERGFQVNSAGRVVSGHIEIPHTQIAAEVGVDRRVIDSTCEAILSDETLADIFRNLHTIPFLKDVAPALGLGVVVITPGDASETGILARVATAVTRHGLSIRQAVTDDPYLSEQPLLTIITDTKVPGELIEELVKLPDVKGVTVY</sequence>
<protein>
    <submittedName>
        <fullName evidence="1">ACT domain-containing protein</fullName>
    </submittedName>
</protein>
<accession>A0AC61S9X9</accession>